<evidence type="ECO:0000256" key="2">
    <source>
        <dbReference type="ARBA" id="ARBA00007246"/>
    </source>
</evidence>
<evidence type="ECO:0000256" key="1">
    <source>
        <dbReference type="ARBA" id="ARBA00004533"/>
    </source>
</evidence>
<dbReference type="GO" id="GO:0005886">
    <property type="term" value="C:plasma membrane"/>
    <property type="evidence" value="ECO:0007669"/>
    <property type="project" value="UniProtKB-SubCell"/>
</dbReference>
<protein>
    <recommendedName>
        <fullName evidence="10">T2SS protein K first SAM-like domain-containing protein</fullName>
    </recommendedName>
</protein>
<evidence type="ECO:0000256" key="7">
    <source>
        <dbReference type="ARBA" id="ARBA00022927"/>
    </source>
</evidence>
<evidence type="ECO:0000259" key="10">
    <source>
        <dbReference type="Pfam" id="PF21687"/>
    </source>
</evidence>
<keyword evidence="8" id="KW-1133">Transmembrane helix</keyword>
<dbReference type="InterPro" id="IPR038072">
    <property type="entry name" value="GspK_central_sf"/>
</dbReference>
<dbReference type="EMBL" id="LIBB01000036">
    <property type="protein sequence ID" value="KRO72967.1"/>
    <property type="molecule type" value="Genomic_DNA"/>
</dbReference>
<dbReference type="AlphaFoldDB" id="A0A0R2SDQ9"/>
<name>A0A0R2SDQ9_9GAMM</name>
<organism evidence="11 12">
    <name type="scientific">OM182 bacterium BACL3 MAG-120507-bin80</name>
    <dbReference type="NCBI Taxonomy" id="1655577"/>
    <lineage>
        <taxon>Bacteria</taxon>
        <taxon>Pseudomonadati</taxon>
        <taxon>Pseudomonadota</taxon>
        <taxon>Gammaproteobacteria</taxon>
        <taxon>OMG group</taxon>
        <taxon>OM182 clade</taxon>
    </lineage>
</organism>
<evidence type="ECO:0000256" key="8">
    <source>
        <dbReference type="ARBA" id="ARBA00022989"/>
    </source>
</evidence>
<proteinExistence type="inferred from homology"/>
<evidence type="ECO:0000313" key="11">
    <source>
        <dbReference type="EMBL" id="KRO72967.1"/>
    </source>
</evidence>
<keyword evidence="4" id="KW-1003">Cell membrane</keyword>
<evidence type="ECO:0000256" key="4">
    <source>
        <dbReference type="ARBA" id="ARBA00022475"/>
    </source>
</evidence>
<feature type="domain" description="T2SS protein K first SAM-like" evidence="10">
    <location>
        <begin position="117"/>
        <end position="204"/>
    </location>
</feature>
<comment type="subcellular location">
    <subcellularLocation>
        <location evidence="1">Cell inner membrane</location>
    </subcellularLocation>
</comment>
<evidence type="ECO:0000256" key="9">
    <source>
        <dbReference type="ARBA" id="ARBA00023136"/>
    </source>
</evidence>
<evidence type="ECO:0000256" key="5">
    <source>
        <dbReference type="ARBA" id="ARBA00022519"/>
    </source>
</evidence>
<comment type="caution">
    <text evidence="11">The sequence shown here is derived from an EMBL/GenBank/DDBJ whole genome shotgun (WGS) entry which is preliminary data.</text>
</comment>
<dbReference type="PANTHER" id="PTHR38831:SF1">
    <property type="entry name" value="TYPE II SECRETION SYSTEM PROTEIN K-RELATED"/>
    <property type="match status" value="1"/>
</dbReference>
<evidence type="ECO:0000256" key="6">
    <source>
        <dbReference type="ARBA" id="ARBA00022692"/>
    </source>
</evidence>
<sequence length="401" mass="44880">MRKRQQQSGSVLLIVLWTAVLLTILVTAMASKVRLSARTAFNNQLAADDYTQMMSALNSAEMDILLERMSSPLDAPIETNSEGELLDRSLRFDGRPLRLSYPTPDDMVVRIINHSGMINLNRIPRASMQLLIEKRLQDITGEEADAEEVQDLLAAWTDWTDLNDLEGINGAEREFYEALDPPYLPRNNPELDSIYELHHIRGFAELFEGIDLDAAFTIYGNSRQVNLNLATREAMLLLPGLTPDLIEELRGVRAVDTFSNRGEIGEVIPFENLTELSPWLSNETSDFYTIYVYRRPASVAQVELNARASDRRRNAAEFDPQDYPLEVPLMNESRVGDGTVASSEANAEALAESAALLRDEDPWEVAPGIGRQAFSAVVEFTGGDSPPRIYQINPYATLPKF</sequence>
<keyword evidence="3" id="KW-0813">Transport</keyword>
<gene>
    <name evidence="11" type="ORF">ABR69_09370</name>
</gene>
<dbReference type="Gene3D" id="1.10.40.60">
    <property type="entry name" value="EpsJ-like"/>
    <property type="match status" value="1"/>
</dbReference>
<accession>A0A0R2SDQ9</accession>
<reference evidence="11 12" key="1">
    <citation type="submission" date="2015-10" db="EMBL/GenBank/DDBJ databases">
        <title>Metagenome-Assembled Genomes uncover a global brackish microbiome.</title>
        <authorList>
            <person name="Hugerth L.W."/>
            <person name="Larsson J."/>
            <person name="Alneberg J."/>
            <person name="Lindh M.V."/>
            <person name="Legrand C."/>
            <person name="Pinhassi J."/>
            <person name="Andersson A.F."/>
        </authorList>
    </citation>
    <scope>NUCLEOTIDE SEQUENCE [LARGE SCALE GENOMIC DNA]</scope>
    <source>
        <strain evidence="11">BACL4 MAG-120507-bin80</strain>
    </source>
</reference>
<dbReference type="InterPro" id="IPR049031">
    <property type="entry name" value="T2SSK_SAM-like_1st"/>
</dbReference>
<dbReference type="InterPro" id="IPR005628">
    <property type="entry name" value="GspK"/>
</dbReference>
<evidence type="ECO:0000256" key="3">
    <source>
        <dbReference type="ARBA" id="ARBA00022448"/>
    </source>
</evidence>
<dbReference type="Pfam" id="PF21687">
    <property type="entry name" value="T2SSK_1st"/>
    <property type="match status" value="1"/>
</dbReference>
<dbReference type="SUPFAM" id="SSF158544">
    <property type="entry name" value="GspK insert domain-like"/>
    <property type="match status" value="1"/>
</dbReference>
<evidence type="ECO:0000313" key="12">
    <source>
        <dbReference type="Proteomes" id="UP000051934"/>
    </source>
</evidence>
<dbReference type="Proteomes" id="UP000051934">
    <property type="component" value="Unassembled WGS sequence"/>
</dbReference>
<keyword evidence="9" id="KW-0472">Membrane</keyword>
<keyword evidence="6" id="KW-0812">Transmembrane</keyword>
<dbReference type="GO" id="GO:0009306">
    <property type="term" value="P:protein secretion"/>
    <property type="evidence" value="ECO:0007669"/>
    <property type="project" value="InterPro"/>
</dbReference>
<comment type="similarity">
    <text evidence="2">Belongs to the GSP K family.</text>
</comment>
<dbReference type="PANTHER" id="PTHR38831">
    <property type="entry name" value="TYPE II SECRETION SYSTEM PROTEIN K"/>
    <property type="match status" value="1"/>
</dbReference>
<keyword evidence="5" id="KW-0997">Cell inner membrane</keyword>
<keyword evidence="7" id="KW-0653">Protein transport</keyword>